<organism evidence="2 3">
    <name type="scientific">Echinimonas agarilytica</name>
    <dbReference type="NCBI Taxonomy" id="1215918"/>
    <lineage>
        <taxon>Bacteria</taxon>
        <taxon>Pseudomonadati</taxon>
        <taxon>Pseudomonadota</taxon>
        <taxon>Gammaproteobacteria</taxon>
        <taxon>Alteromonadales</taxon>
        <taxon>Echinimonadaceae</taxon>
        <taxon>Echinimonas</taxon>
    </lineage>
</organism>
<keyword evidence="1" id="KW-0812">Transmembrane</keyword>
<dbReference type="PIRSF" id="PIRSF011443">
    <property type="entry name" value="YgjV"/>
    <property type="match status" value="1"/>
</dbReference>
<comment type="caution">
    <text evidence="2">The sequence shown here is derived from an EMBL/GenBank/DDBJ whole genome shotgun (WGS) entry which is preliminary data.</text>
</comment>
<accession>A0AA41W8L6</accession>
<sequence length="172" mass="19147">MNFELSLAQSVGLISFALGIATFFQRRTRRLKVMMLVFNLNHLIHFLLMGAPVSAFGALISVFRTYASIYLSSIYVALAFMMTNLVVGTWLATSWFDAFAIAGSMIGTYALFMLTGTAMRYAFLLGSTCWFINNLIIGSIGGILLEATVICVNLVTIYRLNRCQQQQLAMEH</sequence>
<keyword evidence="3" id="KW-1185">Reference proteome</keyword>
<dbReference type="EMBL" id="JAMQGP010000007">
    <property type="protein sequence ID" value="MCM2680728.1"/>
    <property type="molecule type" value="Genomic_DNA"/>
</dbReference>
<feature type="transmembrane region" description="Helical" evidence="1">
    <location>
        <begin position="69"/>
        <end position="92"/>
    </location>
</feature>
<feature type="transmembrane region" description="Helical" evidence="1">
    <location>
        <begin position="99"/>
        <end position="123"/>
    </location>
</feature>
<protein>
    <submittedName>
        <fullName evidence="2">YgjV family protein</fullName>
    </submittedName>
</protein>
<evidence type="ECO:0000313" key="3">
    <source>
        <dbReference type="Proteomes" id="UP001165393"/>
    </source>
</evidence>
<feature type="transmembrane region" description="Helical" evidence="1">
    <location>
        <begin position="36"/>
        <end position="63"/>
    </location>
</feature>
<reference evidence="2 3" key="1">
    <citation type="journal article" date="2013" name="Antonie Van Leeuwenhoek">
        <title>Echinimonas agarilytica gen. nov., sp. nov., a new gammaproteobacterium isolated from the sea urchin Strongylocentrotus intermedius.</title>
        <authorList>
            <person name="Nedashkovskaya O.I."/>
            <person name="Stenkova A.M."/>
            <person name="Zhukova N.V."/>
            <person name="Van Trappen S."/>
            <person name="Lee J.S."/>
            <person name="Kim S.B."/>
        </authorList>
    </citation>
    <scope>NUCLEOTIDE SEQUENCE [LARGE SCALE GENOMIC DNA]</scope>
    <source>
        <strain evidence="2 3">KMM 6351</strain>
    </source>
</reference>
<name>A0AA41W8L6_9GAMM</name>
<dbReference type="InterPro" id="IPR019629">
    <property type="entry name" value="Uncharacterised_HI1736/YgjV"/>
</dbReference>
<keyword evidence="1" id="KW-1133">Transmembrane helix</keyword>
<gene>
    <name evidence="2" type="ORF">NAF29_13760</name>
</gene>
<proteinExistence type="predicted"/>
<keyword evidence="1" id="KW-0472">Membrane</keyword>
<evidence type="ECO:0000313" key="2">
    <source>
        <dbReference type="EMBL" id="MCM2680728.1"/>
    </source>
</evidence>
<evidence type="ECO:0000256" key="1">
    <source>
        <dbReference type="SAM" id="Phobius"/>
    </source>
</evidence>
<dbReference type="Proteomes" id="UP001165393">
    <property type="component" value="Unassembled WGS sequence"/>
</dbReference>
<dbReference type="Pfam" id="PF10688">
    <property type="entry name" value="Imp-YgjV"/>
    <property type="match status" value="1"/>
</dbReference>
<dbReference type="RefSeq" id="WP_251262212.1">
    <property type="nucleotide sequence ID" value="NZ_JAMQGP010000007.1"/>
</dbReference>
<dbReference type="AlphaFoldDB" id="A0AA41W8L6"/>
<dbReference type="InterPro" id="IPR026267">
    <property type="entry name" value="YgjV"/>
</dbReference>
<feature type="transmembrane region" description="Helical" evidence="1">
    <location>
        <begin position="6"/>
        <end position="24"/>
    </location>
</feature>
<feature type="transmembrane region" description="Helical" evidence="1">
    <location>
        <begin position="135"/>
        <end position="158"/>
    </location>
</feature>